<dbReference type="Proteomes" id="UP001055439">
    <property type="component" value="Chromosome 8"/>
</dbReference>
<dbReference type="OrthoDB" id="2019412at2759"/>
<dbReference type="PANTHER" id="PTHR37185">
    <property type="entry name" value="MEMBRANE PROTEIN"/>
    <property type="match status" value="1"/>
</dbReference>
<organism evidence="1 2">
    <name type="scientific">Musa troglodytarum</name>
    <name type="common">fe'i banana</name>
    <dbReference type="NCBI Taxonomy" id="320322"/>
    <lineage>
        <taxon>Eukaryota</taxon>
        <taxon>Viridiplantae</taxon>
        <taxon>Streptophyta</taxon>
        <taxon>Embryophyta</taxon>
        <taxon>Tracheophyta</taxon>
        <taxon>Spermatophyta</taxon>
        <taxon>Magnoliopsida</taxon>
        <taxon>Liliopsida</taxon>
        <taxon>Zingiberales</taxon>
        <taxon>Musaceae</taxon>
        <taxon>Musa</taxon>
    </lineage>
</organism>
<keyword evidence="2" id="KW-1185">Reference proteome</keyword>
<name>A0A9E7HLP9_9LILI</name>
<dbReference type="PANTHER" id="PTHR37185:SF3">
    <property type="entry name" value="MEMBRANE PROTEIN"/>
    <property type="match status" value="1"/>
</dbReference>
<dbReference type="EMBL" id="CP097510">
    <property type="protein sequence ID" value="URE31848.1"/>
    <property type="molecule type" value="Genomic_DNA"/>
</dbReference>
<accession>A0A9E7HLP9</accession>
<gene>
    <name evidence="1" type="ORF">MUK42_15045</name>
</gene>
<evidence type="ECO:0000313" key="1">
    <source>
        <dbReference type="EMBL" id="URE31848.1"/>
    </source>
</evidence>
<sequence>MAFLSHQGHHRLPLPLAYKPYRPSSPSPQFCCNRIPLSPLKPFKNIWSVHESFSLSQLAIPVLRFRPRISVGGAEECAHRELGDGGGILSGSEDLGHESEVFKKTLRLVECAMFAAVAGLAYFLSNSLAIENYFSCFFSLPIVISSMRWGVAAGRKTMVATTMLLLTLSGPVKASTSCMEQLVWLSALCGAPAELWILCPLAAHSICNISCQAGTKGFFDTSSMVGDRNLTAAYNPSGFLSWPRRFAGDQNTWMVAFR</sequence>
<reference evidence="1" key="1">
    <citation type="submission" date="2022-05" db="EMBL/GenBank/DDBJ databases">
        <title>The Musa troglodytarum L. genome provides insights into the mechanism of non-climacteric behaviour and enrichment of carotenoids.</title>
        <authorList>
            <person name="Wang J."/>
        </authorList>
    </citation>
    <scope>NUCLEOTIDE SEQUENCE</scope>
    <source>
        <tissue evidence="1">Leaf</tissue>
    </source>
</reference>
<protein>
    <submittedName>
        <fullName evidence="1">Membrane protein (DUF2232)</fullName>
    </submittedName>
</protein>
<evidence type="ECO:0000313" key="2">
    <source>
        <dbReference type="Proteomes" id="UP001055439"/>
    </source>
</evidence>
<dbReference type="AlphaFoldDB" id="A0A9E7HLP9"/>
<proteinExistence type="predicted"/>